<dbReference type="OrthoDB" id="370799at2"/>
<name>A0A2W1NZS3_PAEXE</name>
<evidence type="ECO:0000313" key="2">
    <source>
        <dbReference type="Proteomes" id="UP000214746"/>
    </source>
</evidence>
<dbReference type="Proteomes" id="UP000214746">
    <property type="component" value="Unassembled WGS sequence"/>
</dbReference>
<keyword evidence="2" id="KW-1185">Reference proteome</keyword>
<accession>A0A2W1NZS3</accession>
<evidence type="ECO:0000313" key="1">
    <source>
        <dbReference type="EMBL" id="PZE20972.1"/>
    </source>
</evidence>
<proteinExistence type="predicted"/>
<organism evidence="1 2">
    <name type="scientific">Paenibacillus xerothermodurans</name>
    <dbReference type="NCBI Taxonomy" id="1977292"/>
    <lineage>
        <taxon>Bacteria</taxon>
        <taxon>Bacillati</taxon>
        <taxon>Bacillota</taxon>
        <taxon>Bacilli</taxon>
        <taxon>Bacillales</taxon>
        <taxon>Paenibacillaceae</taxon>
        <taxon>Paenibacillus</taxon>
    </lineage>
</organism>
<protein>
    <submittedName>
        <fullName evidence="1">Uncharacterized protein</fullName>
    </submittedName>
</protein>
<comment type="caution">
    <text evidence="1">The sequence shown here is derived from an EMBL/GenBank/DDBJ whole genome shotgun (WGS) entry which is preliminary data.</text>
</comment>
<dbReference type="EMBL" id="NHRJ02000004">
    <property type="protein sequence ID" value="PZE20972.1"/>
    <property type="molecule type" value="Genomic_DNA"/>
</dbReference>
<sequence length="198" mass="22894">MVWAEAVQKIWSALSEHQPSLYPAEEWDELLDIRISKLALPEAVSEQLTYVRAVKAGLHLLNESLDHSHELSQNIDNPTGSYWHAIMHRMEGDYGNAKYWFRLVGTHPVFAVLHEQARTLCEGFELSSIQNASLRGQLETLKVHPNWDPDLFTDLVRHQVTVAQEDQVDELLREIQWREMKLLLQFAMERTGGKLLEL</sequence>
<reference evidence="1" key="1">
    <citation type="submission" date="2018-06" db="EMBL/GenBank/DDBJ databases">
        <title>Paenibacillus xerothermodurans sp. nov. an extremely dry heat resistant spore forming bacterium isolated from the soil of Cape Canaveral, Florida.</title>
        <authorList>
            <person name="Seuylemezian A."/>
            <person name="Kaur N."/>
            <person name="Patil P."/>
            <person name="Patil P."/>
            <person name="Mayilraj S."/>
            <person name="Vaishampayan P."/>
        </authorList>
    </citation>
    <scope>NUCLEOTIDE SEQUENCE [LARGE SCALE GENOMIC DNA]</scope>
    <source>
        <strain evidence="1">ATCC 27380</strain>
    </source>
</reference>
<dbReference type="AlphaFoldDB" id="A0A2W1NZS3"/>
<gene>
    <name evidence="1" type="ORF">CBW46_009815</name>
</gene>